<evidence type="ECO:0000313" key="2">
    <source>
        <dbReference type="Proteomes" id="UP001062846"/>
    </source>
</evidence>
<comment type="caution">
    <text evidence="1">The sequence shown here is derived from an EMBL/GenBank/DDBJ whole genome shotgun (WGS) entry which is preliminary data.</text>
</comment>
<gene>
    <name evidence="1" type="ORF">RHMOL_Rhmol10G0187600</name>
</gene>
<evidence type="ECO:0000313" key="1">
    <source>
        <dbReference type="EMBL" id="KAI8535612.1"/>
    </source>
</evidence>
<organism evidence="1 2">
    <name type="scientific">Rhododendron molle</name>
    <name type="common">Chinese azalea</name>
    <name type="synonym">Azalea mollis</name>
    <dbReference type="NCBI Taxonomy" id="49168"/>
    <lineage>
        <taxon>Eukaryota</taxon>
        <taxon>Viridiplantae</taxon>
        <taxon>Streptophyta</taxon>
        <taxon>Embryophyta</taxon>
        <taxon>Tracheophyta</taxon>
        <taxon>Spermatophyta</taxon>
        <taxon>Magnoliopsida</taxon>
        <taxon>eudicotyledons</taxon>
        <taxon>Gunneridae</taxon>
        <taxon>Pentapetalae</taxon>
        <taxon>asterids</taxon>
        <taxon>Ericales</taxon>
        <taxon>Ericaceae</taxon>
        <taxon>Ericoideae</taxon>
        <taxon>Rhodoreae</taxon>
        <taxon>Rhododendron</taxon>
    </lineage>
</organism>
<name>A0ACC0M415_RHOML</name>
<keyword evidence="2" id="KW-1185">Reference proteome</keyword>
<dbReference type="EMBL" id="CM046397">
    <property type="protein sequence ID" value="KAI8535612.1"/>
    <property type="molecule type" value="Genomic_DNA"/>
</dbReference>
<protein>
    <submittedName>
        <fullName evidence="1">Uncharacterized protein</fullName>
    </submittedName>
</protein>
<sequence length="103" mass="11005">MGPPDSQPAVYMMIISLITVIFSCGFNDGVVALVMGTSPPAGPEKQFTALFAFGDSLTDNGNNNYFLSSLAKANYVPYGVDFEEGPSGRFSNGRTSLDYIGNY</sequence>
<proteinExistence type="predicted"/>
<reference evidence="1" key="1">
    <citation type="submission" date="2022-02" db="EMBL/GenBank/DDBJ databases">
        <title>Plant Genome Project.</title>
        <authorList>
            <person name="Zhang R.-G."/>
        </authorList>
    </citation>
    <scope>NUCLEOTIDE SEQUENCE</scope>
    <source>
        <strain evidence="1">AT1</strain>
    </source>
</reference>
<dbReference type="Proteomes" id="UP001062846">
    <property type="component" value="Chromosome 10"/>
</dbReference>
<accession>A0ACC0M415</accession>